<evidence type="ECO:0000256" key="7">
    <source>
        <dbReference type="ARBA" id="ARBA00061084"/>
    </source>
</evidence>
<sequence length="214" mass="24267">MVSFQCDYCGDVVKKPKLDQHRNRCHSTFTCIDCSTTFQGIDYKSHTSCISEAEKYQKTLYKGKGKKNNNNGQSNNNNKKPEQQQKKDTPASKPLSLVEELKKKKDEETASSGEKRKQDEEEQSTKSNKKAKKENKWEETELPKDVSKALELALRETLRASKTPLSIKDARKKAIKLLISHPKSTNNDKKELKEKFDEGLVVSSADDVITVKTA</sequence>
<keyword evidence="4 8" id="KW-0863">Zinc-finger</keyword>
<feature type="region of interest" description="Disordered" evidence="9">
    <location>
        <begin position="61"/>
        <end position="144"/>
    </location>
</feature>
<gene>
    <name evidence="11" type="ORF">BDA99DRAFT_571186</name>
</gene>
<evidence type="ECO:0000313" key="11">
    <source>
        <dbReference type="EMBL" id="KAI9266886.1"/>
    </source>
</evidence>
<dbReference type="AlphaFoldDB" id="A0AAD5PFL3"/>
<keyword evidence="2" id="KW-0479">Metal-binding</keyword>
<dbReference type="InterPro" id="IPR014898">
    <property type="entry name" value="Znf_C2H2_LYAR"/>
</dbReference>
<dbReference type="FunFam" id="3.30.1490.490:FF:000001">
    <property type="entry name" value="cell growth-regulating nucleolar protein-like"/>
    <property type="match status" value="1"/>
</dbReference>
<dbReference type="GO" id="GO:0005730">
    <property type="term" value="C:nucleolus"/>
    <property type="evidence" value="ECO:0007669"/>
    <property type="project" value="TreeGrafter"/>
</dbReference>
<name>A0AAD5PFL3_9FUNG</name>
<dbReference type="GO" id="GO:0003677">
    <property type="term" value="F:DNA binding"/>
    <property type="evidence" value="ECO:0007669"/>
    <property type="project" value="InterPro"/>
</dbReference>
<dbReference type="Gene3D" id="3.30.1490.490">
    <property type="match status" value="1"/>
</dbReference>
<accession>A0AAD5PFL3</accession>
<dbReference type="GO" id="GO:0000122">
    <property type="term" value="P:negative regulation of transcription by RNA polymerase II"/>
    <property type="evidence" value="ECO:0007669"/>
    <property type="project" value="TreeGrafter"/>
</dbReference>
<evidence type="ECO:0000256" key="6">
    <source>
        <dbReference type="ARBA" id="ARBA00023242"/>
    </source>
</evidence>
<keyword evidence="3" id="KW-0677">Repeat</keyword>
<dbReference type="PROSITE" id="PS51804">
    <property type="entry name" value="ZF_C2HC_LYAR"/>
    <property type="match status" value="1"/>
</dbReference>
<evidence type="ECO:0000256" key="9">
    <source>
        <dbReference type="SAM" id="MobiDB-lite"/>
    </source>
</evidence>
<dbReference type="GO" id="GO:0008270">
    <property type="term" value="F:zinc ion binding"/>
    <property type="evidence" value="ECO:0007669"/>
    <property type="project" value="UniProtKB-KW"/>
</dbReference>
<feature type="compositionally biased region" description="Basic and acidic residues" evidence="9">
    <location>
        <begin position="134"/>
        <end position="144"/>
    </location>
</feature>
<proteinExistence type="inferred from homology"/>
<comment type="similarity">
    <text evidence="7">Belongs to the UPF0743 family.</text>
</comment>
<feature type="compositionally biased region" description="Basic and acidic residues" evidence="9">
    <location>
        <begin position="99"/>
        <end position="119"/>
    </location>
</feature>
<dbReference type="EMBL" id="JAIXMP010000010">
    <property type="protein sequence ID" value="KAI9266886.1"/>
    <property type="molecule type" value="Genomic_DNA"/>
</dbReference>
<reference evidence="11" key="1">
    <citation type="journal article" date="2022" name="IScience">
        <title>Evolution of zygomycete secretomes and the origins of terrestrial fungal ecologies.</title>
        <authorList>
            <person name="Chang Y."/>
            <person name="Wang Y."/>
            <person name="Mondo S."/>
            <person name="Ahrendt S."/>
            <person name="Andreopoulos W."/>
            <person name="Barry K."/>
            <person name="Beard J."/>
            <person name="Benny G.L."/>
            <person name="Blankenship S."/>
            <person name="Bonito G."/>
            <person name="Cuomo C."/>
            <person name="Desiro A."/>
            <person name="Gervers K.A."/>
            <person name="Hundley H."/>
            <person name="Kuo A."/>
            <person name="LaButti K."/>
            <person name="Lang B.F."/>
            <person name="Lipzen A."/>
            <person name="O'Donnell K."/>
            <person name="Pangilinan J."/>
            <person name="Reynolds N."/>
            <person name="Sandor L."/>
            <person name="Smith M.E."/>
            <person name="Tsang A."/>
            <person name="Grigoriev I.V."/>
            <person name="Stajich J.E."/>
            <person name="Spatafora J.W."/>
        </authorList>
    </citation>
    <scope>NUCLEOTIDE SEQUENCE</scope>
    <source>
        <strain evidence="11">RSA 2281</strain>
    </source>
</reference>
<dbReference type="SUPFAM" id="SSF57667">
    <property type="entry name" value="beta-beta-alpha zinc fingers"/>
    <property type="match status" value="2"/>
</dbReference>
<evidence type="ECO:0000256" key="1">
    <source>
        <dbReference type="ARBA" id="ARBA00004123"/>
    </source>
</evidence>
<dbReference type="PANTHER" id="PTHR13100:SF10">
    <property type="entry name" value="CELL GROWTH-REGULATING NUCLEOLAR PROTEIN"/>
    <property type="match status" value="1"/>
</dbReference>
<evidence type="ECO:0000256" key="5">
    <source>
        <dbReference type="ARBA" id="ARBA00022833"/>
    </source>
</evidence>
<evidence type="ECO:0000256" key="3">
    <source>
        <dbReference type="ARBA" id="ARBA00022737"/>
    </source>
</evidence>
<evidence type="ECO:0000313" key="12">
    <source>
        <dbReference type="Proteomes" id="UP001209540"/>
    </source>
</evidence>
<evidence type="ECO:0000256" key="4">
    <source>
        <dbReference type="ARBA" id="ARBA00022771"/>
    </source>
</evidence>
<comment type="caution">
    <text evidence="11">The sequence shown here is derived from an EMBL/GenBank/DDBJ whole genome shotgun (WGS) entry which is preliminary data.</text>
</comment>
<dbReference type="Proteomes" id="UP001209540">
    <property type="component" value="Unassembled WGS sequence"/>
</dbReference>
<evidence type="ECO:0000259" key="10">
    <source>
        <dbReference type="Pfam" id="PF08790"/>
    </source>
</evidence>
<keyword evidence="5" id="KW-0862">Zinc</keyword>
<dbReference type="InterPro" id="IPR036236">
    <property type="entry name" value="Znf_C2H2_sf"/>
</dbReference>
<reference evidence="11" key="2">
    <citation type="submission" date="2023-02" db="EMBL/GenBank/DDBJ databases">
        <authorList>
            <consortium name="DOE Joint Genome Institute"/>
            <person name="Mondo S.J."/>
            <person name="Chang Y."/>
            <person name="Wang Y."/>
            <person name="Ahrendt S."/>
            <person name="Andreopoulos W."/>
            <person name="Barry K."/>
            <person name="Beard J."/>
            <person name="Benny G.L."/>
            <person name="Blankenship S."/>
            <person name="Bonito G."/>
            <person name="Cuomo C."/>
            <person name="Desiro A."/>
            <person name="Gervers K.A."/>
            <person name="Hundley H."/>
            <person name="Kuo A."/>
            <person name="LaButti K."/>
            <person name="Lang B.F."/>
            <person name="Lipzen A."/>
            <person name="O'Donnell K."/>
            <person name="Pangilinan J."/>
            <person name="Reynolds N."/>
            <person name="Sandor L."/>
            <person name="Smith M.W."/>
            <person name="Tsang A."/>
            <person name="Grigoriev I.V."/>
            <person name="Stajich J.E."/>
            <person name="Spatafora J.W."/>
        </authorList>
    </citation>
    <scope>NUCLEOTIDE SEQUENCE</scope>
    <source>
        <strain evidence="11">RSA 2281</strain>
    </source>
</reference>
<dbReference type="Pfam" id="PF08790">
    <property type="entry name" value="zf-LYAR"/>
    <property type="match status" value="1"/>
</dbReference>
<feature type="compositionally biased region" description="Low complexity" evidence="9">
    <location>
        <begin position="68"/>
        <end position="78"/>
    </location>
</feature>
<protein>
    <recommendedName>
        <fullName evidence="10">Zinc finger C2H2 LYAR-type domain-containing protein</fullName>
    </recommendedName>
</protein>
<comment type="subcellular location">
    <subcellularLocation>
        <location evidence="1">Nucleus</location>
    </subcellularLocation>
</comment>
<feature type="compositionally biased region" description="Basic and acidic residues" evidence="9">
    <location>
        <begin position="79"/>
        <end position="90"/>
    </location>
</feature>
<evidence type="ECO:0000256" key="2">
    <source>
        <dbReference type="ARBA" id="ARBA00022723"/>
    </source>
</evidence>
<keyword evidence="6" id="KW-0539">Nucleus</keyword>
<keyword evidence="12" id="KW-1185">Reference proteome</keyword>
<organism evidence="11 12">
    <name type="scientific">Phascolomyces articulosus</name>
    <dbReference type="NCBI Taxonomy" id="60185"/>
    <lineage>
        <taxon>Eukaryota</taxon>
        <taxon>Fungi</taxon>
        <taxon>Fungi incertae sedis</taxon>
        <taxon>Mucoromycota</taxon>
        <taxon>Mucoromycotina</taxon>
        <taxon>Mucoromycetes</taxon>
        <taxon>Mucorales</taxon>
        <taxon>Lichtheimiaceae</taxon>
        <taxon>Phascolomyces</taxon>
    </lineage>
</organism>
<evidence type="ECO:0000256" key="8">
    <source>
        <dbReference type="PROSITE-ProRule" id="PRU01145"/>
    </source>
</evidence>
<dbReference type="PANTHER" id="PTHR13100">
    <property type="entry name" value="CELL GROWTH-REGULATING NUCLEOLAR PROTEIN LYAR"/>
    <property type="match status" value="1"/>
</dbReference>
<dbReference type="GO" id="GO:0006364">
    <property type="term" value="P:rRNA processing"/>
    <property type="evidence" value="ECO:0007669"/>
    <property type="project" value="TreeGrafter"/>
</dbReference>
<feature type="domain" description="Zinc finger C2H2 LYAR-type" evidence="10">
    <location>
        <begin position="29"/>
        <end position="56"/>
    </location>
</feature>
<dbReference type="InterPro" id="IPR039999">
    <property type="entry name" value="LYAR"/>
</dbReference>